<feature type="transmembrane region" description="Helical" evidence="1">
    <location>
        <begin position="58"/>
        <end position="80"/>
    </location>
</feature>
<dbReference type="EMBL" id="CP036433">
    <property type="protein sequence ID" value="QDU93782.1"/>
    <property type="molecule type" value="Genomic_DNA"/>
</dbReference>
<evidence type="ECO:0000313" key="3">
    <source>
        <dbReference type="Proteomes" id="UP000317648"/>
    </source>
</evidence>
<evidence type="ECO:0000313" key="2">
    <source>
        <dbReference type="EMBL" id="QDU93782.1"/>
    </source>
</evidence>
<name>A0A518DPL9_9BACT</name>
<proteinExistence type="predicted"/>
<dbReference type="Proteomes" id="UP000317648">
    <property type="component" value="Chromosome"/>
</dbReference>
<accession>A0A518DPL9</accession>
<keyword evidence="1" id="KW-0812">Transmembrane</keyword>
<protein>
    <submittedName>
        <fullName evidence="2">Uncharacterized protein</fullName>
    </submittedName>
</protein>
<dbReference type="AlphaFoldDB" id="A0A518DPL9"/>
<dbReference type="KEGG" id="lcre:Pla8534_15650"/>
<gene>
    <name evidence="2" type="ORF">Pla8534_15650</name>
</gene>
<evidence type="ECO:0000256" key="1">
    <source>
        <dbReference type="SAM" id="Phobius"/>
    </source>
</evidence>
<feature type="transmembrane region" description="Helical" evidence="1">
    <location>
        <begin position="121"/>
        <end position="151"/>
    </location>
</feature>
<keyword evidence="1" id="KW-1133">Transmembrane helix</keyword>
<reference evidence="2 3" key="1">
    <citation type="submission" date="2019-02" db="EMBL/GenBank/DDBJ databases">
        <title>Deep-cultivation of Planctomycetes and their phenomic and genomic characterization uncovers novel biology.</title>
        <authorList>
            <person name="Wiegand S."/>
            <person name="Jogler M."/>
            <person name="Boedeker C."/>
            <person name="Pinto D."/>
            <person name="Vollmers J."/>
            <person name="Rivas-Marin E."/>
            <person name="Kohn T."/>
            <person name="Peeters S.H."/>
            <person name="Heuer A."/>
            <person name="Rast P."/>
            <person name="Oberbeckmann S."/>
            <person name="Bunk B."/>
            <person name="Jeske O."/>
            <person name="Meyerdierks A."/>
            <person name="Storesund J.E."/>
            <person name="Kallscheuer N."/>
            <person name="Luecker S."/>
            <person name="Lage O.M."/>
            <person name="Pohl T."/>
            <person name="Merkel B.J."/>
            <person name="Hornburger P."/>
            <person name="Mueller R.-W."/>
            <person name="Bruemmer F."/>
            <person name="Labrenz M."/>
            <person name="Spormann A.M."/>
            <person name="Op den Camp H."/>
            <person name="Overmann J."/>
            <person name="Amann R."/>
            <person name="Jetten M.S.M."/>
            <person name="Mascher T."/>
            <person name="Medema M.H."/>
            <person name="Devos D.P."/>
            <person name="Kaster A.-K."/>
            <person name="Ovreas L."/>
            <person name="Rohde M."/>
            <person name="Galperin M.Y."/>
            <person name="Jogler C."/>
        </authorList>
    </citation>
    <scope>NUCLEOTIDE SEQUENCE [LARGE SCALE GENOMIC DNA]</scope>
    <source>
        <strain evidence="2 3">Pla85_3_4</strain>
    </source>
</reference>
<feature type="transmembrane region" description="Helical" evidence="1">
    <location>
        <begin position="86"/>
        <end position="105"/>
    </location>
</feature>
<dbReference type="RefSeq" id="WP_145051056.1">
    <property type="nucleotide sequence ID" value="NZ_CP036433.1"/>
</dbReference>
<keyword evidence="1" id="KW-0472">Membrane</keyword>
<sequence length="163" mass="17637">MSPDVKETIKTCPQCHADNGGAAARCWLCQADITQAKAVEVVLAELVDERPDYAPKEIFFMVLTGATALVVLLAGVGMMLESPEQGIGYFVLTAIPLTAAAVHLIRRRARGQEVTWQHRFLAFWISVGVFSVVIFGLVVVSLVCLFLFLFIVCLDGGGFGHAP</sequence>
<keyword evidence="3" id="KW-1185">Reference proteome</keyword>
<organism evidence="2 3">
    <name type="scientific">Lignipirellula cremea</name>
    <dbReference type="NCBI Taxonomy" id="2528010"/>
    <lineage>
        <taxon>Bacteria</taxon>
        <taxon>Pseudomonadati</taxon>
        <taxon>Planctomycetota</taxon>
        <taxon>Planctomycetia</taxon>
        <taxon>Pirellulales</taxon>
        <taxon>Pirellulaceae</taxon>
        <taxon>Lignipirellula</taxon>
    </lineage>
</organism>